<keyword evidence="3" id="KW-1185">Reference proteome</keyword>
<evidence type="ECO:0000256" key="1">
    <source>
        <dbReference type="SAM" id="SignalP"/>
    </source>
</evidence>
<dbReference type="Proteomes" id="UP001139011">
    <property type="component" value="Unassembled WGS sequence"/>
</dbReference>
<dbReference type="EMBL" id="JAIWJX010000004">
    <property type="protein sequence ID" value="MCK6259411.1"/>
    <property type="molecule type" value="Genomic_DNA"/>
</dbReference>
<evidence type="ECO:0000313" key="2">
    <source>
        <dbReference type="EMBL" id="MCK6259411.1"/>
    </source>
</evidence>
<keyword evidence="1" id="KW-0732">Signal</keyword>
<feature type="chain" id="PRO_5040989131" description="Deacetylase PdaC domain-containing protein" evidence="1">
    <location>
        <begin position="29"/>
        <end position="225"/>
    </location>
</feature>
<feature type="signal peptide" evidence="1">
    <location>
        <begin position="1"/>
        <end position="28"/>
    </location>
</feature>
<gene>
    <name evidence="2" type="ORF">LCY76_22830</name>
</gene>
<name>A0A9X1XFX4_9BACL</name>
<accession>A0A9X1XFX4</accession>
<evidence type="ECO:0000313" key="3">
    <source>
        <dbReference type="Proteomes" id="UP001139011"/>
    </source>
</evidence>
<dbReference type="AlphaFoldDB" id="A0A9X1XFX4"/>
<comment type="caution">
    <text evidence="2">The sequence shown here is derived from an EMBL/GenBank/DDBJ whole genome shotgun (WGS) entry which is preliminary data.</text>
</comment>
<reference evidence="2" key="1">
    <citation type="submission" date="2021-09" db="EMBL/GenBank/DDBJ databases">
        <title>Genome analysis of Fictibacillus sp. KIGAM418 isolated from marine sediment.</title>
        <authorList>
            <person name="Seo M.-J."/>
            <person name="Cho E.-S."/>
            <person name="Hwang C.Y."/>
        </authorList>
    </citation>
    <scope>NUCLEOTIDE SEQUENCE</scope>
    <source>
        <strain evidence="2">KIGAM418</strain>
    </source>
</reference>
<proteinExistence type="predicted"/>
<dbReference type="RefSeq" id="WP_248254782.1">
    <property type="nucleotide sequence ID" value="NZ_JAIWJX010000004.1"/>
</dbReference>
<sequence length="225" mass="26306">MKKLWSKSILCSLAFAIGISGFAGVANAESNYKEVVKGKYYFDTYFKKKYSYKLGTKINANINKQVMDVTKTLLKDKKRYTETKHLKADKYFKSRVITSFAQSEPFVESGEFAFRYRFYDQKYYTSKVHTVLEINTLWMNDVSEIKKDYAETIYKSALQNSLEAAYGKTNGNAINKYVFDIYLKKKQKKITSKSKGSKTFKNLKVNYYIEDDHVNYAFFYLKGNK</sequence>
<protein>
    <recommendedName>
        <fullName evidence="4">Deacetylase PdaC domain-containing protein</fullName>
    </recommendedName>
</protein>
<evidence type="ECO:0008006" key="4">
    <source>
        <dbReference type="Google" id="ProtNLM"/>
    </source>
</evidence>
<organism evidence="2 3">
    <name type="scientific">Fictibacillus marinisediminis</name>
    <dbReference type="NCBI Taxonomy" id="2878389"/>
    <lineage>
        <taxon>Bacteria</taxon>
        <taxon>Bacillati</taxon>
        <taxon>Bacillota</taxon>
        <taxon>Bacilli</taxon>
        <taxon>Bacillales</taxon>
        <taxon>Fictibacillaceae</taxon>
        <taxon>Fictibacillus</taxon>
    </lineage>
</organism>